<feature type="region of interest" description="Disordered" evidence="1">
    <location>
        <begin position="193"/>
        <end position="234"/>
    </location>
</feature>
<organism evidence="2 3">
    <name type="scientific">Orchesella dallaii</name>
    <dbReference type="NCBI Taxonomy" id="48710"/>
    <lineage>
        <taxon>Eukaryota</taxon>
        <taxon>Metazoa</taxon>
        <taxon>Ecdysozoa</taxon>
        <taxon>Arthropoda</taxon>
        <taxon>Hexapoda</taxon>
        <taxon>Collembola</taxon>
        <taxon>Entomobryomorpha</taxon>
        <taxon>Entomobryoidea</taxon>
        <taxon>Orchesellidae</taxon>
        <taxon>Orchesellinae</taxon>
        <taxon>Orchesella</taxon>
    </lineage>
</organism>
<accession>A0ABP1R1Y5</accession>
<name>A0ABP1R1Y5_9HEXA</name>
<gene>
    <name evidence="2" type="ORF">ODALV1_LOCUS17878</name>
</gene>
<dbReference type="Proteomes" id="UP001642540">
    <property type="component" value="Unassembled WGS sequence"/>
</dbReference>
<evidence type="ECO:0000256" key="1">
    <source>
        <dbReference type="SAM" id="MobiDB-lite"/>
    </source>
</evidence>
<reference evidence="2 3" key="1">
    <citation type="submission" date="2024-08" db="EMBL/GenBank/DDBJ databases">
        <authorList>
            <person name="Cucini C."/>
            <person name="Frati F."/>
        </authorList>
    </citation>
    <scope>NUCLEOTIDE SEQUENCE [LARGE SCALE GENOMIC DNA]</scope>
</reference>
<proteinExistence type="predicted"/>
<keyword evidence="3" id="KW-1185">Reference proteome</keyword>
<dbReference type="EMBL" id="CAXLJM020000057">
    <property type="protein sequence ID" value="CAL8117876.1"/>
    <property type="molecule type" value="Genomic_DNA"/>
</dbReference>
<evidence type="ECO:0000313" key="3">
    <source>
        <dbReference type="Proteomes" id="UP001642540"/>
    </source>
</evidence>
<feature type="compositionally biased region" description="Basic residues" evidence="1">
    <location>
        <begin position="193"/>
        <end position="203"/>
    </location>
</feature>
<sequence>MSGISDLLGLESGVGHCQANGLGCGLSRIAGSLPGSSLASALLLLSSSSSNFQPVESFISFISLQSSYAWYMHLSQFETVFLILVMLQVVVLRYLEILPINVNNLFLGESSGRRKKRSSWKTKKFDCDNDILTPALLKILKKLDDGNCVPLTLCELESMSSYHESHFPPNNNHAIELPTETKALLKSLKMSGKYRSKSSKRHIPFQAGNQDNDRGANNEVEGEPEKSDSSLSPSASYCAALDGLQKYEEAVIIGSSAAETHVYANSTICEDKYSACPLTKADVEHYIGILIDANIL</sequence>
<comment type="caution">
    <text evidence="2">The sequence shown here is derived from an EMBL/GenBank/DDBJ whole genome shotgun (WGS) entry which is preliminary data.</text>
</comment>
<protein>
    <submittedName>
        <fullName evidence="2">Uncharacterized protein</fullName>
    </submittedName>
</protein>
<evidence type="ECO:0000313" key="2">
    <source>
        <dbReference type="EMBL" id="CAL8117876.1"/>
    </source>
</evidence>